<comment type="caution">
    <text evidence="1">The sequence shown here is derived from an EMBL/GenBank/DDBJ whole genome shotgun (WGS) entry which is preliminary data.</text>
</comment>
<name>A0A392V9F2_9FABA</name>
<accession>A0A392V9F2</accession>
<feature type="non-terminal residue" evidence="1">
    <location>
        <position position="35"/>
    </location>
</feature>
<evidence type="ECO:0000313" key="2">
    <source>
        <dbReference type="Proteomes" id="UP000265520"/>
    </source>
</evidence>
<organism evidence="1 2">
    <name type="scientific">Trifolium medium</name>
    <dbReference type="NCBI Taxonomy" id="97028"/>
    <lineage>
        <taxon>Eukaryota</taxon>
        <taxon>Viridiplantae</taxon>
        <taxon>Streptophyta</taxon>
        <taxon>Embryophyta</taxon>
        <taxon>Tracheophyta</taxon>
        <taxon>Spermatophyta</taxon>
        <taxon>Magnoliopsida</taxon>
        <taxon>eudicotyledons</taxon>
        <taxon>Gunneridae</taxon>
        <taxon>Pentapetalae</taxon>
        <taxon>rosids</taxon>
        <taxon>fabids</taxon>
        <taxon>Fabales</taxon>
        <taxon>Fabaceae</taxon>
        <taxon>Papilionoideae</taxon>
        <taxon>50 kb inversion clade</taxon>
        <taxon>NPAAA clade</taxon>
        <taxon>Hologalegina</taxon>
        <taxon>IRL clade</taxon>
        <taxon>Trifolieae</taxon>
        <taxon>Trifolium</taxon>
    </lineage>
</organism>
<dbReference type="AlphaFoldDB" id="A0A392V9F2"/>
<sequence>MQRKFLWGGSSGDKEKIPWVSWKDVCRPKDEGGLG</sequence>
<dbReference type="EMBL" id="LXQA011069809">
    <property type="protein sequence ID" value="MCI83551.1"/>
    <property type="molecule type" value="Genomic_DNA"/>
</dbReference>
<keyword evidence="2" id="KW-1185">Reference proteome</keyword>
<proteinExistence type="predicted"/>
<protein>
    <submittedName>
        <fullName evidence="1">Putative ribonuclease H protein</fullName>
    </submittedName>
</protein>
<reference evidence="1 2" key="1">
    <citation type="journal article" date="2018" name="Front. Plant Sci.">
        <title>Red Clover (Trifolium pratense) and Zigzag Clover (T. medium) - A Picture of Genomic Similarities and Differences.</title>
        <authorList>
            <person name="Dluhosova J."/>
            <person name="Istvanek J."/>
            <person name="Nedelnik J."/>
            <person name="Repkova J."/>
        </authorList>
    </citation>
    <scope>NUCLEOTIDE SEQUENCE [LARGE SCALE GENOMIC DNA]</scope>
    <source>
        <strain evidence="2">cv. 10/8</strain>
        <tissue evidence="1">Leaf</tissue>
    </source>
</reference>
<evidence type="ECO:0000313" key="1">
    <source>
        <dbReference type="EMBL" id="MCI83551.1"/>
    </source>
</evidence>
<dbReference type="Proteomes" id="UP000265520">
    <property type="component" value="Unassembled WGS sequence"/>
</dbReference>